<keyword evidence="1" id="KW-0175">Coiled coil</keyword>
<evidence type="ECO:0000256" key="1">
    <source>
        <dbReference type="SAM" id="Coils"/>
    </source>
</evidence>
<organism evidence="3 4">
    <name type="scientific">Coccomyxa viridis</name>
    <dbReference type="NCBI Taxonomy" id="1274662"/>
    <lineage>
        <taxon>Eukaryota</taxon>
        <taxon>Viridiplantae</taxon>
        <taxon>Chlorophyta</taxon>
        <taxon>core chlorophytes</taxon>
        <taxon>Trebouxiophyceae</taxon>
        <taxon>Trebouxiophyceae incertae sedis</taxon>
        <taxon>Coccomyxaceae</taxon>
        <taxon>Coccomyxa</taxon>
    </lineage>
</organism>
<protein>
    <submittedName>
        <fullName evidence="3">Uncharacterized protein</fullName>
    </submittedName>
</protein>
<reference evidence="3 4" key="1">
    <citation type="submission" date="2023-10" db="EMBL/GenBank/DDBJ databases">
        <authorList>
            <person name="Maclean D."/>
            <person name="Macfadyen A."/>
        </authorList>
    </citation>
    <scope>NUCLEOTIDE SEQUENCE [LARGE SCALE GENOMIC DNA]</scope>
</reference>
<name>A0AAV1I551_9CHLO</name>
<feature type="coiled-coil region" evidence="1">
    <location>
        <begin position="20"/>
        <end position="61"/>
    </location>
</feature>
<feature type="region of interest" description="Disordered" evidence="2">
    <location>
        <begin position="156"/>
        <end position="209"/>
    </location>
</feature>
<keyword evidence="4" id="KW-1185">Reference proteome</keyword>
<feature type="compositionally biased region" description="Basic and acidic residues" evidence="2">
    <location>
        <begin position="175"/>
        <end position="188"/>
    </location>
</feature>
<evidence type="ECO:0000313" key="3">
    <source>
        <dbReference type="EMBL" id="CAK0778771.1"/>
    </source>
</evidence>
<evidence type="ECO:0000313" key="4">
    <source>
        <dbReference type="Proteomes" id="UP001314263"/>
    </source>
</evidence>
<accession>A0AAV1I551</accession>
<gene>
    <name evidence="3" type="ORF">CVIRNUC_004645</name>
</gene>
<evidence type="ECO:0000256" key="2">
    <source>
        <dbReference type="SAM" id="MobiDB-lite"/>
    </source>
</evidence>
<dbReference type="AlphaFoldDB" id="A0AAV1I551"/>
<sequence length="209" mass="23874">MTAVKEYLEFWLTKRTADMKKAHEEQLSTVKDELEASQLEVSNLSRRLVESEDLRVKLEEAPELFQSTNDKVTGSEREARYLKRSREELNTRLTETEAALAAVQRTNPILVAEIKKRHDHANNIVETWRVVKATMEGLQCGEPKPLDVEALNHATPQEDRVMGEGVSTNRQLHNPSEHTDRMSKRDFDQIEVSEYPGPIDLPDDGSVTH</sequence>
<dbReference type="Proteomes" id="UP001314263">
    <property type="component" value="Unassembled WGS sequence"/>
</dbReference>
<comment type="caution">
    <text evidence="3">The sequence shown here is derived from an EMBL/GenBank/DDBJ whole genome shotgun (WGS) entry which is preliminary data.</text>
</comment>
<dbReference type="EMBL" id="CAUYUE010000005">
    <property type="protein sequence ID" value="CAK0778771.1"/>
    <property type="molecule type" value="Genomic_DNA"/>
</dbReference>
<proteinExistence type="predicted"/>